<protein>
    <recommendedName>
        <fullName evidence="4">CCHC-type domain-containing protein</fullName>
    </recommendedName>
</protein>
<dbReference type="GO" id="GO:0003676">
    <property type="term" value="F:nucleic acid binding"/>
    <property type="evidence" value="ECO:0007669"/>
    <property type="project" value="InterPro"/>
</dbReference>
<evidence type="ECO:0000256" key="1">
    <source>
        <dbReference type="SAM" id="MobiDB-lite"/>
    </source>
</evidence>
<accession>A0A2W1BTI2</accession>
<proteinExistence type="predicted"/>
<dbReference type="GO" id="GO:0008270">
    <property type="term" value="F:zinc ion binding"/>
    <property type="evidence" value="ECO:0007669"/>
    <property type="project" value="InterPro"/>
</dbReference>
<dbReference type="EMBL" id="KZ150013">
    <property type="protein sequence ID" value="PZC75043.1"/>
    <property type="molecule type" value="Genomic_DNA"/>
</dbReference>
<evidence type="ECO:0000313" key="2">
    <source>
        <dbReference type="EMBL" id="PZC75043.1"/>
    </source>
</evidence>
<dbReference type="AlphaFoldDB" id="A0A2W1BTI2"/>
<evidence type="ECO:0000313" key="3">
    <source>
        <dbReference type="Proteomes" id="UP000249218"/>
    </source>
</evidence>
<organism evidence="2 3">
    <name type="scientific">Helicoverpa armigera</name>
    <name type="common">Cotton bollworm</name>
    <name type="synonym">Heliothis armigera</name>
    <dbReference type="NCBI Taxonomy" id="29058"/>
    <lineage>
        <taxon>Eukaryota</taxon>
        <taxon>Metazoa</taxon>
        <taxon>Ecdysozoa</taxon>
        <taxon>Arthropoda</taxon>
        <taxon>Hexapoda</taxon>
        <taxon>Insecta</taxon>
        <taxon>Pterygota</taxon>
        <taxon>Neoptera</taxon>
        <taxon>Endopterygota</taxon>
        <taxon>Lepidoptera</taxon>
        <taxon>Glossata</taxon>
        <taxon>Ditrysia</taxon>
        <taxon>Noctuoidea</taxon>
        <taxon>Noctuidae</taxon>
        <taxon>Heliothinae</taxon>
        <taxon>Helicoverpa</taxon>
    </lineage>
</organism>
<feature type="region of interest" description="Disordered" evidence="1">
    <location>
        <begin position="114"/>
        <end position="144"/>
    </location>
</feature>
<gene>
    <name evidence="2" type="primary">HaOG206814</name>
    <name evidence="2" type="ORF">B5X24_HaOG206814</name>
</gene>
<name>A0A2W1BTI2_HELAM</name>
<evidence type="ECO:0008006" key="4">
    <source>
        <dbReference type="Google" id="ProtNLM"/>
    </source>
</evidence>
<dbReference type="SUPFAM" id="SSF57756">
    <property type="entry name" value="Retrovirus zinc finger-like domains"/>
    <property type="match status" value="1"/>
</dbReference>
<keyword evidence="3" id="KW-1185">Reference proteome</keyword>
<sequence>MHSMSVDQRRTFVKGLHLCTNCLRPGHDNDNCKSKSSCYICNKNHNTLLHIERQNSVTHSGDSNVTDEAGSRTTLTCASKSADPFKDQSVTSLVASSSALDDTVQRFWESEEPSKCKISGPKDEVHEVCEQKSGTYRTPEDRRE</sequence>
<dbReference type="PANTHER" id="PTHR47331:SF1">
    <property type="entry name" value="GAG-LIKE PROTEIN"/>
    <property type="match status" value="1"/>
</dbReference>
<dbReference type="InterPro" id="IPR036875">
    <property type="entry name" value="Znf_CCHC_sf"/>
</dbReference>
<dbReference type="Proteomes" id="UP000249218">
    <property type="component" value="Unassembled WGS sequence"/>
</dbReference>
<dbReference type="OrthoDB" id="6418794at2759"/>
<feature type="compositionally biased region" description="Basic and acidic residues" evidence="1">
    <location>
        <begin position="114"/>
        <end position="130"/>
    </location>
</feature>
<dbReference type="PANTHER" id="PTHR47331">
    <property type="entry name" value="PHD-TYPE DOMAIN-CONTAINING PROTEIN"/>
    <property type="match status" value="1"/>
</dbReference>
<reference evidence="2 3" key="1">
    <citation type="journal article" date="2017" name="BMC Biol.">
        <title>Genomic innovations, transcriptional plasticity and gene loss underlying the evolution and divergence of two highly polyphagous and invasive Helicoverpa pest species.</title>
        <authorList>
            <person name="Pearce S.L."/>
            <person name="Clarke D.F."/>
            <person name="East P.D."/>
            <person name="Elfekih S."/>
            <person name="Gordon K.H."/>
            <person name="Jermiin L.S."/>
            <person name="McGaughran A."/>
            <person name="Oakeshott J.G."/>
            <person name="Papanikolaou A."/>
            <person name="Perera O.P."/>
            <person name="Rane R.V."/>
            <person name="Richards S."/>
            <person name="Tay W.T."/>
            <person name="Walsh T.K."/>
            <person name="Anderson A."/>
            <person name="Anderson C.J."/>
            <person name="Asgari S."/>
            <person name="Board P.G."/>
            <person name="Bretschneider A."/>
            <person name="Campbell P.M."/>
            <person name="Chertemps T."/>
            <person name="Christeller J.T."/>
            <person name="Coppin C.W."/>
            <person name="Downes S.J."/>
            <person name="Duan G."/>
            <person name="Farnsworth C.A."/>
            <person name="Good R.T."/>
            <person name="Han L.B."/>
            <person name="Han Y.C."/>
            <person name="Hatje K."/>
            <person name="Horne I."/>
            <person name="Huang Y.P."/>
            <person name="Hughes D.S."/>
            <person name="Jacquin-Joly E."/>
            <person name="James W."/>
            <person name="Jhangiani S."/>
            <person name="Kollmar M."/>
            <person name="Kuwar S.S."/>
            <person name="Li S."/>
            <person name="Liu N.Y."/>
            <person name="Maibeche M.T."/>
            <person name="Miller J.R."/>
            <person name="Montagne N."/>
            <person name="Perry T."/>
            <person name="Qu J."/>
            <person name="Song S.V."/>
            <person name="Sutton G.G."/>
            <person name="Vogel H."/>
            <person name="Walenz B.P."/>
            <person name="Xu W."/>
            <person name="Zhang H.J."/>
            <person name="Zou Z."/>
            <person name="Batterham P."/>
            <person name="Edwards O.R."/>
            <person name="Feyereisen R."/>
            <person name="Gibbs R.A."/>
            <person name="Heckel D.G."/>
            <person name="McGrath A."/>
            <person name="Robin C."/>
            <person name="Scherer S.E."/>
            <person name="Worley K.C."/>
            <person name="Wu Y.D."/>
        </authorList>
    </citation>
    <scope>NUCLEOTIDE SEQUENCE [LARGE SCALE GENOMIC DNA]</scope>
    <source>
        <strain evidence="2">Harm_GR_Male_#8</strain>
        <tissue evidence="2">Whole organism</tissue>
    </source>
</reference>